<evidence type="ECO:0000313" key="2">
    <source>
        <dbReference type="EMBL" id="ABI90990.1"/>
    </source>
</evidence>
<sequence>MHGRRSRVLDQKMGRTDSKGRVGIGSRRVLCFCLAAAGLLPHCAAAAGIVPDGGTPTSVSNAPNGRQLVNLAPAVAGVSNNTYSSFNVTTAGATLNNAGINARTIVNQVTSTNRSLIEGEIAVAGPRANVVLANPNGITVNGGSFVNTGHVALSTGNVTFNDLQIAPGVIQRNVVLDTSTGTIVVGPGGLAGALIGLDLIAKNIVVDGPINNTFSSATAGARLLAGRSRVELNTGLSPNDNANDWLSRSATTDPDTASSYAIDITAAGSVTSGRVQLIVTDRGPGVRSAGAMNASLGDFTLASNGNVEMSHAKIGVARDLDVTVQGGIALNDTEMKSTGGHANLSAADAIALTGSSLMASGSIKLNGTRIALTPDDAMKGATVASTQSGVVLKSAADIVNIGSLVQGQTAIDGDSDSAGAVTLNAAGRILNQSLPQTQIGILFGVQGDVSLTAGADVVNQNARILSNRNVSIDAGGDLQNIVDHSTGVRNGAVVGFSDQGGRFLFLKHRSDGFTVDYGGLDDASKLAYITADAGNVSVRAANVTNIGGSILSNGGAIDIAARDNILTQAIFTGQASYRRSCFVFCRASASSSVQAFGGVIEAQSDIQLKAGTQITNTGGTVLALGALTLDAPKTLAQGVPGYTVINRNHDLKAWFGNRWAAIYAADTGGVFTGGTGKVRLTGEADIDGGAYSAPDGAAAAGGIVTIRPPHRDLVTVGNRNHMGLVSWFGL</sequence>
<organism evidence="2 3">
    <name type="scientific">Burkholderia ambifaria (strain ATCC BAA-244 / DSM 16087 / CCUG 44356 / LMG 19182 / AMMD)</name>
    <name type="common">Burkholderia cepacia (strain AMMD)</name>
    <dbReference type="NCBI Taxonomy" id="339670"/>
    <lineage>
        <taxon>Bacteria</taxon>
        <taxon>Pseudomonadati</taxon>
        <taxon>Pseudomonadota</taxon>
        <taxon>Betaproteobacteria</taxon>
        <taxon>Burkholderiales</taxon>
        <taxon>Burkholderiaceae</taxon>
        <taxon>Burkholderia</taxon>
        <taxon>Burkholderia cepacia complex</taxon>
    </lineage>
</organism>
<dbReference type="Pfam" id="PF05860">
    <property type="entry name" value="TPS"/>
    <property type="match status" value="1"/>
</dbReference>
<proteinExistence type="predicted"/>
<dbReference type="eggNOG" id="COG3210">
    <property type="taxonomic scope" value="Bacteria"/>
</dbReference>
<dbReference type="Proteomes" id="UP000000662">
    <property type="component" value="Chromosome 2"/>
</dbReference>
<dbReference type="NCBIfam" id="TIGR01901">
    <property type="entry name" value="adhes_NPXG"/>
    <property type="match status" value="1"/>
</dbReference>
<dbReference type="Gene3D" id="2.160.20.10">
    <property type="entry name" value="Single-stranded right-handed beta-helix, Pectin lyase-like"/>
    <property type="match status" value="1"/>
</dbReference>
<feature type="domain" description="Filamentous haemagglutinin FhaB/tRNA nuclease CdiA-like TPS" evidence="1">
    <location>
        <begin position="63"/>
        <end position="163"/>
    </location>
</feature>
<dbReference type="InterPro" id="IPR008638">
    <property type="entry name" value="FhaB/CdiA-like_TPS"/>
</dbReference>
<dbReference type="AlphaFoldDB" id="Q0B4D3"/>
<dbReference type="SMART" id="SM00912">
    <property type="entry name" value="Haemagg_act"/>
    <property type="match status" value="1"/>
</dbReference>
<evidence type="ECO:0000259" key="1">
    <source>
        <dbReference type="SMART" id="SM00912"/>
    </source>
</evidence>
<reference evidence="2" key="1">
    <citation type="submission" date="2006-08" db="EMBL/GenBank/DDBJ databases">
        <title>Complete sequence of Chromosome 2 of Burkholderia cepacia AMMD.</title>
        <authorList>
            <consortium name="US DOE Joint Genome Institute"/>
            <person name="Copeland A."/>
            <person name="Lucas S."/>
            <person name="Lapidus A."/>
            <person name="Barry K."/>
            <person name="Detter J.C."/>
            <person name="Glavina del Rio T."/>
            <person name="Hammon N."/>
            <person name="Israni S."/>
            <person name="Pitluck S."/>
            <person name="Bruce D."/>
            <person name="Chain P."/>
            <person name="Malfatti S."/>
            <person name="Shin M."/>
            <person name="Vergez L."/>
            <person name="Schmutz J."/>
            <person name="Larimer F."/>
            <person name="Land M."/>
            <person name="Hauser L."/>
            <person name="Kyrpides N."/>
            <person name="Kim E."/>
            <person name="Parke J."/>
            <person name="Coenye T."/>
            <person name="Konstantinidis K."/>
            <person name="Ramette A."/>
            <person name="Tiedje J."/>
            <person name="Richardson P."/>
        </authorList>
    </citation>
    <scope>NUCLEOTIDE SEQUENCE</scope>
    <source>
        <strain evidence="2">AMMD</strain>
    </source>
</reference>
<gene>
    <name evidence="2" type="ordered locus">Bamb_5443</name>
</gene>
<evidence type="ECO:0000313" key="3">
    <source>
        <dbReference type="Proteomes" id="UP000000662"/>
    </source>
</evidence>
<name>Q0B4D3_BURCM</name>
<accession>Q0B4D3</accession>
<dbReference type="InterPro" id="IPR011050">
    <property type="entry name" value="Pectin_lyase_fold/virulence"/>
</dbReference>
<dbReference type="InterPro" id="IPR012334">
    <property type="entry name" value="Pectin_lyas_fold"/>
</dbReference>
<protein>
    <submittedName>
        <fullName evidence="2">Filamentous hemagglutinin family outer membrane protein</fullName>
    </submittedName>
</protein>
<dbReference type="SUPFAM" id="SSF51126">
    <property type="entry name" value="Pectin lyase-like"/>
    <property type="match status" value="1"/>
</dbReference>
<dbReference type="EMBL" id="CP000441">
    <property type="protein sequence ID" value="ABI90990.1"/>
    <property type="molecule type" value="Genomic_DNA"/>
</dbReference>
<keyword evidence="3" id="KW-1185">Reference proteome</keyword>
<dbReference type="KEGG" id="bam:Bamb_5443"/>